<dbReference type="GO" id="GO:0000978">
    <property type="term" value="F:RNA polymerase II cis-regulatory region sequence-specific DNA binding"/>
    <property type="evidence" value="ECO:0007669"/>
    <property type="project" value="TreeGrafter"/>
</dbReference>
<dbReference type="RefSeq" id="XP_034240544.1">
    <property type="nucleotide sequence ID" value="XM_034384653.1"/>
</dbReference>
<dbReference type="RefSeq" id="XP_034240540.1">
    <property type="nucleotide sequence ID" value="XM_034384649.1"/>
</dbReference>
<dbReference type="PANTHER" id="PTHR19818:SF139">
    <property type="entry name" value="PAIR-RULE PROTEIN ODD-PAIRED"/>
    <property type="match status" value="1"/>
</dbReference>
<evidence type="ECO:0000256" key="12">
    <source>
        <dbReference type="PROSITE-ProRule" id="PRU00042"/>
    </source>
</evidence>
<evidence type="ECO:0000313" key="23">
    <source>
        <dbReference type="RefSeq" id="XP_034240539.1"/>
    </source>
</evidence>
<keyword evidence="4" id="KW-0479">Metal-binding</keyword>
<dbReference type="RefSeq" id="XP_034240556.1">
    <property type="nucleotide sequence ID" value="XM_034384665.1"/>
</dbReference>
<organism evidence="24">
    <name type="scientific">Thrips palmi</name>
    <name type="common">Melon thrips</name>
    <dbReference type="NCBI Taxonomy" id="161013"/>
    <lineage>
        <taxon>Eukaryota</taxon>
        <taxon>Metazoa</taxon>
        <taxon>Ecdysozoa</taxon>
        <taxon>Arthropoda</taxon>
        <taxon>Hexapoda</taxon>
        <taxon>Insecta</taxon>
        <taxon>Pterygota</taxon>
        <taxon>Neoptera</taxon>
        <taxon>Paraneoptera</taxon>
        <taxon>Thysanoptera</taxon>
        <taxon>Terebrantia</taxon>
        <taxon>Thripoidea</taxon>
        <taxon>Thripidae</taxon>
        <taxon>Thrips</taxon>
    </lineage>
</organism>
<dbReference type="RefSeq" id="XP_034240539.1">
    <property type="nucleotide sequence ID" value="XM_034384648.1"/>
</dbReference>
<evidence type="ECO:0000313" key="31">
    <source>
        <dbReference type="RefSeq" id="XP_034240548.1"/>
    </source>
</evidence>
<dbReference type="AlphaFoldDB" id="A0A6P8YSZ0"/>
<gene>
    <name evidence="17 18 19 20 21 22 23 24 25 26 27 28 29 30 31 32 33 34 35 36 37 38" type="primary">LOC117644924</name>
</gene>
<dbReference type="RefSeq" id="XP_034240551.1">
    <property type="nucleotide sequence ID" value="XM_034384660.1"/>
</dbReference>
<dbReference type="Proteomes" id="UP000515158">
    <property type="component" value="Unplaced"/>
</dbReference>
<evidence type="ECO:0000256" key="7">
    <source>
        <dbReference type="ARBA" id="ARBA00022833"/>
    </source>
</evidence>
<dbReference type="RefSeq" id="XP_034240553.1">
    <property type="nucleotide sequence ID" value="XM_034384662.1"/>
</dbReference>
<evidence type="ECO:0000256" key="3">
    <source>
        <dbReference type="ARBA" id="ARBA00006991"/>
    </source>
</evidence>
<keyword evidence="7" id="KW-0862">Zinc</keyword>
<dbReference type="RefSeq" id="XP_034240541.1">
    <property type="nucleotide sequence ID" value="XM_034384650.1"/>
</dbReference>
<dbReference type="GO" id="GO:0008270">
    <property type="term" value="F:zinc ion binding"/>
    <property type="evidence" value="ECO:0007669"/>
    <property type="project" value="UniProtKB-KW"/>
</dbReference>
<keyword evidence="8" id="KW-0805">Transcription regulation</keyword>
<dbReference type="KEGG" id="tpal:117644924"/>
<evidence type="ECO:0000313" key="19">
    <source>
        <dbReference type="RefSeq" id="XP_034240535.1"/>
    </source>
</evidence>
<evidence type="ECO:0000256" key="5">
    <source>
        <dbReference type="ARBA" id="ARBA00022737"/>
    </source>
</evidence>
<keyword evidence="11" id="KW-0539">Nucleus</keyword>
<dbReference type="RefSeq" id="XP_034240547.1">
    <property type="nucleotide sequence ID" value="XM_034384656.1"/>
</dbReference>
<dbReference type="RefSeq" id="XP_034240555.1">
    <property type="nucleotide sequence ID" value="XM_034384664.1"/>
</dbReference>
<feature type="domain" description="C2H2-type" evidence="14">
    <location>
        <begin position="59"/>
        <end position="86"/>
    </location>
</feature>
<feature type="domain" description="C2H2-type" evidence="14">
    <location>
        <begin position="230"/>
        <end position="257"/>
    </location>
</feature>
<accession>A0A6P8YSZ0</accession>
<feature type="domain" description="C2H2-type" evidence="14">
    <location>
        <begin position="87"/>
        <end position="114"/>
    </location>
</feature>
<feature type="compositionally biased region" description="Polar residues" evidence="13">
    <location>
        <begin position="388"/>
        <end position="398"/>
    </location>
</feature>
<feature type="domain" description="C2H2-type" evidence="14">
    <location>
        <begin position="143"/>
        <end position="170"/>
    </location>
</feature>
<dbReference type="FunFam" id="3.30.160.60:FF:000624">
    <property type="entry name" value="zinc finger protein 697"/>
    <property type="match status" value="1"/>
</dbReference>
<dbReference type="GO" id="GO:0005634">
    <property type="term" value="C:nucleus"/>
    <property type="evidence" value="ECO:0007669"/>
    <property type="project" value="UniProtKB-SubCell"/>
</dbReference>
<dbReference type="GO" id="GO:0000981">
    <property type="term" value="F:DNA-binding transcription factor activity, RNA polymerase II-specific"/>
    <property type="evidence" value="ECO:0007669"/>
    <property type="project" value="TreeGrafter"/>
</dbReference>
<keyword evidence="6 12" id="KW-0863">Zinc-finger</keyword>
<feature type="domain" description="C2H2-type" evidence="14">
    <location>
        <begin position="115"/>
        <end position="142"/>
    </location>
</feature>
<feature type="compositionally biased region" description="Acidic residues" evidence="13">
    <location>
        <begin position="297"/>
        <end position="319"/>
    </location>
</feature>
<feature type="compositionally biased region" description="Basic and acidic residues" evidence="13">
    <location>
        <begin position="441"/>
        <end position="454"/>
    </location>
</feature>
<dbReference type="FunFam" id="3.30.160.60:FF:000384">
    <property type="entry name" value="Zinc finger protein 550"/>
    <property type="match status" value="1"/>
</dbReference>
<dbReference type="InterPro" id="IPR050329">
    <property type="entry name" value="GLI_C2H2-zinc-finger"/>
</dbReference>
<evidence type="ECO:0000256" key="11">
    <source>
        <dbReference type="ARBA" id="ARBA00023242"/>
    </source>
</evidence>
<dbReference type="OrthoDB" id="5803930at2759"/>
<feature type="domain" description="C2H2-type" evidence="14">
    <location>
        <begin position="3"/>
        <end position="30"/>
    </location>
</feature>
<evidence type="ECO:0000313" key="38">
    <source>
        <dbReference type="RefSeq" id="XP_034240556.1"/>
    </source>
</evidence>
<dbReference type="InterPro" id="IPR013087">
    <property type="entry name" value="Znf_C2H2_type"/>
</dbReference>
<dbReference type="Gene3D" id="1.20.1280.50">
    <property type="match status" value="1"/>
</dbReference>
<feature type="domain" description="C2H2-type" evidence="14">
    <location>
        <begin position="171"/>
        <end position="198"/>
    </location>
</feature>
<evidence type="ECO:0000313" key="22">
    <source>
        <dbReference type="RefSeq" id="XP_034240538.1"/>
    </source>
</evidence>
<dbReference type="Pfam" id="PF00096">
    <property type="entry name" value="zf-C2H2"/>
    <property type="match status" value="4"/>
</dbReference>
<evidence type="ECO:0000313" key="28">
    <source>
        <dbReference type="RefSeq" id="XP_034240545.1"/>
    </source>
</evidence>
<evidence type="ECO:0000313" key="35">
    <source>
        <dbReference type="RefSeq" id="XP_034240552.1"/>
    </source>
</evidence>
<name>A0A6P8YSZ0_THRPL</name>
<feature type="domain" description="C2H2-type" evidence="14">
    <location>
        <begin position="31"/>
        <end position="58"/>
    </location>
</feature>
<dbReference type="FunFam" id="3.30.160.60:FF:000771">
    <property type="entry name" value="zinc finger protein 648"/>
    <property type="match status" value="1"/>
</dbReference>
<keyword evidence="16" id="KW-1185">Reference proteome</keyword>
<dbReference type="RefSeq" id="XP_034240542.1">
    <property type="nucleotide sequence ID" value="XM_034384651.1"/>
</dbReference>
<dbReference type="RefSeq" id="XP_034240535.1">
    <property type="nucleotide sequence ID" value="XM_034384644.1"/>
</dbReference>
<keyword evidence="9" id="KW-0238">DNA-binding</keyword>
<dbReference type="RefSeq" id="XP_034240550.1">
    <property type="nucleotide sequence ID" value="XM_034384659.1"/>
</dbReference>
<dbReference type="RefSeq" id="XP_034240538.1">
    <property type="nucleotide sequence ID" value="XM_034384647.1"/>
</dbReference>
<dbReference type="RefSeq" id="XP_034240537.1">
    <property type="nucleotide sequence ID" value="XM_034384646.1"/>
</dbReference>
<evidence type="ECO:0000256" key="4">
    <source>
        <dbReference type="ARBA" id="ARBA00022723"/>
    </source>
</evidence>
<evidence type="ECO:0000313" key="24">
    <source>
        <dbReference type="RefSeq" id="XP_034240540.1"/>
    </source>
</evidence>
<protein>
    <submittedName>
        <fullName evidence="17 18">Uncharacterized protein LOC117644924</fullName>
    </submittedName>
</protein>
<feature type="domain" description="F-box" evidence="15">
    <location>
        <begin position="456"/>
        <end position="502"/>
    </location>
</feature>
<dbReference type="GeneID" id="117644924"/>
<dbReference type="GO" id="GO:0045944">
    <property type="term" value="P:positive regulation of transcription by RNA polymerase II"/>
    <property type="evidence" value="ECO:0007669"/>
    <property type="project" value="UniProtKB-ARBA"/>
</dbReference>
<feature type="compositionally biased region" description="Low complexity" evidence="13">
    <location>
        <begin position="423"/>
        <end position="435"/>
    </location>
</feature>
<feature type="compositionally biased region" description="Basic and acidic residues" evidence="13">
    <location>
        <begin position="320"/>
        <end position="335"/>
    </location>
</feature>
<evidence type="ECO:0000313" key="20">
    <source>
        <dbReference type="RefSeq" id="XP_034240536.1"/>
    </source>
</evidence>
<evidence type="ECO:0000313" key="27">
    <source>
        <dbReference type="RefSeq" id="XP_034240544.1"/>
    </source>
</evidence>
<evidence type="ECO:0000313" key="25">
    <source>
        <dbReference type="RefSeq" id="XP_034240541.1"/>
    </source>
</evidence>
<evidence type="ECO:0000313" key="30">
    <source>
        <dbReference type="RefSeq" id="XP_034240547.1"/>
    </source>
</evidence>
<evidence type="ECO:0000256" key="6">
    <source>
        <dbReference type="ARBA" id="ARBA00022771"/>
    </source>
</evidence>
<evidence type="ECO:0000313" key="18">
    <source>
        <dbReference type="RefSeq" id="XP_034240534.1"/>
    </source>
</evidence>
<dbReference type="RefSeq" id="XP_034240545.1">
    <property type="nucleotide sequence ID" value="XM_034384654.1"/>
</dbReference>
<evidence type="ECO:0000256" key="8">
    <source>
        <dbReference type="ARBA" id="ARBA00023015"/>
    </source>
</evidence>
<comment type="similarity">
    <text evidence="3">Belongs to the krueppel C2H2-type zinc-finger protein family.</text>
</comment>
<dbReference type="Gene3D" id="3.30.160.60">
    <property type="entry name" value="Classic Zinc Finger"/>
    <property type="match status" value="9"/>
</dbReference>
<evidence type="ECO:0000313" key="26">
    <source>
        <dbReference type="RefSeq" id="XP_034240542.1"/>
    </source>
</evidence>
<comment type="function">
    <text evidence="1">May be involved in transcriptional regulation.</text>
</comment>
<evidence type="ECO:0000259" key="14">
    <source>
        <dbReference type="PROSITE" id="PS50157"/>
    </source>
</evidence>
<evidence type="ECO:0000256" key="10">
    <source>
        <dbReference type="ARBA" id="ARBA00023163"/>
    </source>
</evidence>
<evidence type="ECO:0000256" key="1">
    <source>
        <dbReference type="ARBA" id="ARBA00003767"/>
    </source>
</evidence>
<evidence type="ECO:0000256" key="9">
    <source>
        <dbReference type="ARBA" id="ARBA00023125"/>
    </source>
</evidence>
<dbReference type="SUPFAM" id="SSF81383">
    <property type="entry name" value="F-box domain"/>
    <property type="match status" value="1"/>
</dbReference>
<dbReference type="SMART" id="SM00355">
    <property type="entry name" value="ZnF_C2H2"/>
    <property type="match status" value="9"/>
</dbReference>
<evidence type="ECO:0000313" key="21">
    <source>
        <dbReference type="RefSeq" id="XP_034240537.1"/>
    </source>
</evidence>
<evidence type="ECO:0000313" key="34">
    <source>
        <dbReference type="RefSeq" id="XP_034240551.1"/>
    </source>
</evidence>
<proteinExistence type="inferred from homology"/>
<evidence type="ECO:0000313" key="36">
    <source>
        <dbReference type="RefSeq" id="XP_034240553.1"/>
    </source>
</evidence>
<dbReference type="Pfam" id="PF12937">
    <property type="entry name" value="F-box-like"/>
    <property type="match status" value="1"/>
</dbReference>
<feature type="domain" description="C2H2-type" evidence="14">
    <location>
        <begin position="199"/>
        <end position="226"/>
    </location>
</feature>
<evidence type="ECO:0000313" key="37">
    <source>
        <dbReference type="RefSeq" id="XP_034240555.1"/>
    </source>
</evidence>
<evidence type="ECO:0000259" key="15">
    <source>
        <dbReference type="PROSITE" id="PS50181"/>
    </source>
</evidence>
<dbReference type="RefSeq" id="XP_034240549.1">
    <property type="nucleotide sequence ID" value="XM_034384658.1"/>
</dbReference>
<dbReference type="InterPro" id="IPR036047">
    <property type="entry name" value="F-box-like_dom_sf"/>
</dbReference>
<dbReference type="PROSITE" id="PS00028">
    <property type="entry name" value="ZINC_FINGER_C2H2_1"/>
    <property type="match status" value="9"/>
</dbReference>
<dbReference type="RefSeq" id="XP_034240548.1">
    <property type="nucleotide sequence ID" value="XM_034384657.1"/>
</dbReference>
<evidence type="ECO:0000313" key="32">
    <source>
        <dbReference type="RefSeq" id="XP_034240549.1"/>
    </source>
</evidence>
<dbReference type="RefSeq" id="XP_034240552.1">
    <property type="nucleotide sequence ID" value="XM_034384661.1"/>
</dbReference>
<dbReference type="InterPro" id="IPR032675">
    <property type="entry name" value="LRR_dom_sf"/>
</dbReference>
<dbReference type="FunFam" id="3.30.160.60:FF:000744">
    <property type="entry name" value="zinc finger E-box-binding homeobox 1"/>
    <property type="match status" value="1"/>
</dbReference>
<dbReference type="PROSITE" id="PS50181">
    <property type="entry name" value="FBOX"/>
    <property type="match status" value="1"/>
</dbReference>
<dbReference type="Pfam" id="PF13912">
    <property type="entry name" value="zf-C2H2_6"/>
    <property type="match status" value="1"/>
</dbReference>
<evidence type="ECO:0000313" key="29">
    <source>
        <dbReference type="RefSeq" id="XP_034240546.1"/>
    </source>
</evidence>
<sequence length="885" mass="98430">MPHRCVVCDKIFSKLKDLTKHFRSHTGEKPYKCEECKKNFSTKGGLRVHIGSHTGEKPFRCAVCNKNFRLKSHLRCHIFTHTGQKPHKCSECGKGFNVKANLRRHIQTHTGEKPYECPVCRARFSERAYVRKHLLTHTGEEPFRCAVCDKGFTMKGNLLRHIRTHTGEKPFGCSVCGARFTERGSARNHLLIHTGEKPYRCAVCSKSFNQKTHLRRHLQTHLRTYTGRKFECKVCHRKFSKRGDLGHHARSHTGEMFECTVRIKKLSESDVAAQIGKWTYEASESDAPEDDKPSLDAPEDGAPSDDEPSDDASENNAPEDDARSDDAPVEPKYDAPEDDAPENESPNYNAPEEPNYDAPAAKRVGKKRSSKAPEAPRPARKAKKRVSNAPQVAPTTAARNRKKVGSKASKADAAARKGRKVSSKASHTSSAAAGSRRSRQKCAEEDSARGEHSQDGPSLAVLPDAVLLQILSWLPVEDLLRAARVCRRWRKLTARPEAWRRADVVVTSSTCKKQMWLLERAPQLRLLDMSGLATADDWGFEHDEAVRDAWERLDCMDCPARQLDIRVERDGCAKIGLLARWGPHLKRLTLRLGTGFCEFGREYGQMQLAIKIVGSSMAQLTHLDLTYEQQEGAPGGYDKELGKGCPSLVSFTFHFPTQRDYGHWKEVVLDVLAHKSGQLTELALLASDKCPEVPAELWPAIGRCTQLRRLAVPTPPGLAVVGQLPLLRDLSLQPSEHASVDEETRELLLAGHAVLGGLQRLELHLPAAPPAASRTYGPGPIRRPTDHMAVLLDDLLSRICSEVRCLCLTGGCYPAAVMAGLLGDVTRMPALTELRLRAVQDMRSGHLQQLAASGRLKVIRLEDVSVKHDMLVWSVDLPGLQHPTE</sequence>
<dbReference type="InterPro" id="IPR036236">
    <property type="entry name" value="Znf_C2H2_sf"/>
</dbReference>
<dbReference type="SUPFAM" id="SSF57667">
    <property type="entry name" value="beta-beta-alpha zinc fingers"/>
    <property type="match status" value="5"/>
</dbReference>
<dbReference type="RefSeq" id="XP_034240534.1">
    <property type="nucleotide sequence ID" value="XM_034384643.1"/>
</dbReference>
<reference evidence="17 18" key="1">
    <citation type="submission" date="2025-04" db="UniProtKB">
        <authorList>
            <consortium name="RefSeq"/>
        </authorList>
    </citation>
    <scope>IDENTIFICATION</scope>
    <source>
        <tissue evidence="17 18">Total insect</tissue>
    </source>
</reference>
<dbReference type="FunFam" id="3.30.160.60:FF:002343">
    <property type="entry name" value="Zinc finger protein 33A"/>
    <property type="match status" value="2"/>
</dbReference>
<dbReference type="SMART" id="SM00256">
    <property type="entry name" value="FBOX"/>
    <property type="match status" value="1"/>
</dbReference>
<evidence type="ECO:0000313" key="33">
    <source>
        <dbReference type="RefSeq" id="XP_034240550.1"/>
    </source>
</evidence>
<evidence type="ECO:0000256" key="2">
    <source>
        <dbReference type="ARBA" id="ARBA00004123"/>
    </source>
</evidence>
<keyword evidence="5" id="KW-0677">Repeat</keyword>
<keyword evidence="10" id="KW-0804">Transcription</keyword>
<dbReference type="PROSITE" id="PS50157">
    <property type="entry name" value="ZINC_FINGER_C2H2_2"/>
    <property type="match status" value="9"/>
</dbReference>
<dbReference type="RefSeq" id="XP_034240536.1">
    <property type="nucleotide sequence ID" value="XM_034384645.1"/>
</dbReference>
<dbReference type="PANTHER" id="PTHR19818">
    <property type="entry name" value="ZINC FINGER PROTEIN ZIC AND GLI"/>
    <property type="match status" value="1"/>
</dbReference>
<evidence type="ECO:0000313" key="17">
    <source>
        <dbReference type="RefSeq" id="XP_034240533.1"/>
    </source>
</evidence>
<dbReference type="RefSeq" id="XP_034240546.1">
    <property type="nucleotide sequence ID" value="XM_034384655.1"/>
</dbReference>
<dbReference type="Gene3D" id="3.80.10.10">
    <property type="entry name" value="Ribonuclease Inhibitor"/>
    <property type="match status" value="1"/>
</dbReference>
<evidence type="ECO:0000313" key="16">
    <source>
        <dbReference type="Proteomes" id="UP000515158"/>
    </source>
</evidence>
<dbReference type="FunFam" id="3.30.160.60:FF:000130">
    <property type="entry name" value="Spalt-like transcription factor 4"/>
    <property type="match status" value="1"/>
</dbReference>
<dbReference type="InterPro" id="IPR001810">
    <property type="entry name" value="F-box_dom"/>
</dbReference>
<evidence type="ECO:0000256" key="13">
    <source>
        <dbReference type="SAM" id="MobiDB-lite"/>
    </source>
</evidence>
<feature type="region of interest" description="Disordered" evidence="13">
    <location>
        <begin position="280"/>
        <end position="458"/>
    </location>
</feature>
<dbReference type="FunFam" id="3.30.160.60:FF:000733">
    <property type="entry name" value="Zinc finger protein 236 variant"/>
    <property type="match status" value="1"/>
</dbReference>
<dbReference type="RefSeq" id="XP_034240533.1">
    <property type="nucleotide sequence ID" value="XM_034384642.1"/>
</dbReference>
<comment type="subcellular location">
    <subcellularLocation>
        <location evidence="2">Nucleus</location>
    </subcellularLocation>
</comment>